<keyword evidence="8 11" id="KW-0456">Lyase</keyword>
<dbReference type="EC" id="4.3.2.10" evidence="11"/>
<dbReference type="RefSeq" id="WP_088862557.1">
    <property type="nucleotide sequence ID" value="NZ_CP014854.1"/>
</dbReference>
<evidence type="ECO:0000256" key="7">
    <source>
        <dbReference type="ARBA" id="ARBA00023102"/>
    </source>
</evidence>
<evidence type="ECO:0000256" key="8">
    <source>
        <dbReference type="ARBA" id="ARBA00023239"/>
    </source>
</evidence>
<dbReference type="Gene3D" id="3.20.20.70">
    <property type="entry name" value="Aldolase class I"/>
    <property type="match status" value="1"/>
</dbReference>
<dbReference type="InterPro" id="IPR050064">
    <property type="entry name" value="IGPS_HisA/HisF"/>
</dbReference>
<name>A0A218P0Z6_THECE</name>
<dbReference type="GeneID" id="33323680"/>
<evidence type="ECO:0000256" key="2">
    <source>
        <dbReference type="ARBA" id="ARBA00005091"/>
    </source>
</evidence>
<dbReference type="AlphaFoldDB" id="A0A218P0Z6"/>
<comment type="subunit">
    <text evidence="4 11">Heterodimer of HisH and HisF.</text>
</comment>
<dbReference type="HAMAP" id="MF_01013">
    <property type="entry name" value="HisF"/>
    <property type="match status" value="1"/>
</dbReference>
<dbReference type="FunFam" id="3.20.20.70:FF:000006">
    <property type="entry name" value="Imidazole glycerol phosphate synthase subunit HisF"/>
    <property type="match status" value="1"/>
</dbReference>
<evidence type="ECO:0000256" key="10">
    <source>
        <dbReference type="ARBA" id="ARBA00047838"/>
    </source>
</evidence>
<dbReference type="GO" id="GO:0016829">
    <property type="term" value="F:lyase activity"/>
    <property type="evidence" value="ECO:0007669"/>
    <property type="project" value="UniProtKB-KW"/>
</dbReference>
<organism evidence="13 14">
    <name type="scientific">Thermococcus celer Vu 13 = JCM 8558</name>
    <dbReference type="NCBI Taxonomy" id="1293037"/>
    <lineage>
        <taxon>Archaea</taxon>
        <taxon>Methanobacteriati</taxon>
        <taxon>Methanobacteriota</taxon>
        <taxon>Thermococci</taxon>
        <taxon>Thermococcales</taxon>
        <taxon>Thermococcaceae</taxon>
        <taxon>Thermococcus</taxon>
    </lineage>
</organism>
<evidence type="ECO:0000256" key="5">
    <source>
        <dbReference type="ARBA" id="ARBA00022490"/>
    </source>
</evidence>
<evidence type="ECO:0000256" key="4">
    <source>
        <dbReference type="ARBA" id="ARBA00011152"/>
    </source>
</evidence>
<comment type="pathway">
    <text evidence="2 11">Amino-acid biosynthesis; L-histidine biosynthesis; L-histidine from 5-phospho-alpha-D-ribose 1-diphosphate: step 5/9.</text>
</comment>
<keyword evidence="6 11" id="KW-0028">Amino-acid biosynthesis</keyword>
<dbReference type="CDD" id="cd04731">
    <property type="entry name" value="HisF"/>
    <property type="match status" value="1"/>
</dbReference>
<dbReference type="PANTHER" id="PTHR21235">
    <property type="entry name" value="IMIDAZOLE GLYCEROL PHOSPHATE SYNTHASE SUBUNIT HISF/H IGP SYNTHASE SUBUNIT HISF/H"/>
    <property type="match status" value="1"/>
</dbReference>
<evidence type="ECO:0000313" key="14">
    <source>
        <dbReference type="Proteomes" id="UP000197156"/>
    </source>
</evidence>
<dbReference type="InterPro" id="IPR013785">
    <property type="entry name" value="Aldolase_TIM"/>
</dbReference>
<keyword evidence="14" id="KW-1185">Reference proteome</keyword>
<comment type="function">
    <text evidence="9 11">IGPS catalyzes the conversion of PRFAR and glutamine to IGP, AICAR and glutamate. The HisF subunit catalyzes the cyclization activity that produces IGP and AICAR from PRFAR using the ammonia provided by the HisH subunit.</text>
</comment>
<sequence length="252" mass="27377">MLAKRIIAALDVRNGRVVKGIRFGNIRDAGDPVELARRYEGEGIDEIVFLDITASHEGRGILLRLVERIAEEIYVPFTVGGGIRTVEEAREIIKRGADKVFINTAAVERPGLVREIAEVVGTANLVVAIDAKWNGRFWEVHTHGGRRARGIDAVEWARTVEQLGAGEILLTSMDTDGTKNGFDVPLTRAVVDAVDIPVIASGGAGKPEHFYEAFKAGAEAALAASIFHYGEYTVGELKGFLAERGVPVRLDY</sequence>
<feature type="active site" evidence="11">
    <location>
        <position position="11"/>
    </location>
</feature>
<dbReference type="SUPFAM" id="SSF51366">
    <property type="entry name" value="Ribulose-phoshate binding barrel"/>
    <property type="match status" value="1"/>
</dbReference>
<dbReference type="NCBIfam" id="TIGR00735">
    <property type="entry name" value="hisF"/>
    <property type="match status" value="1"/>
</dbReference>
<comment type="catalytic activity">
    <reaction evidence="10 11">
        <text>5-[(5-phospho-1-deoxy-D-ribulos-1-ylimino)methylamino]-1-(5-phospho-beta-D-ribosyl)imidazole-4-carboxamide + L-glutamine = D-erythro-1-(imidazol-4-yl)glycerol 3-phosphate + 5-amino-1-(5-phospho-beta-D-ribosyl)imidazole-4-carboxamide + L-glutamate + H(+)</text>
        <dbReference type="Rhea" id="RHEA:24793"/>
        <dbReference type="ChEBI" id="CHEBI:15378"/>
        <dbReference type="ChEBI" id="CHEBI:29985"/>
        <dbReference type="ChEBI" id="CHEBI:58278"/>
        <dbReference type="ChEBI" id="CHEBI:58359"/>
        <dbReference type="ChEBI" id="CHEBI:58475"/>
        <dbReference type="ChEBI" id="CHEBI:58525"/>
        <dbReference type="EC" id="4.3.2.10"/>
    </reaction>
</comment>
<dbReference type="OrthoDB" id="6261at2157"/>
<keyword evidence="5 11" id="KW-0963">Cytoplasm</keyword>
<evidence type="ECO:0000256" key="6">
    <source>
        <dbReference type="ARBA" id="ARBA00022605"/>
    </source>
</evidence>
<dbReference type="UniPathway" id="UPA00031">
    <property type="reaction ID" value="UER00010"/>
</dbReference>
<gene>
    <name evidence="11" type="primary">hisF</name>
    <name evidence="13" type="ORF">A3L02_02950</name>
</gene>
<dbReference type="InterPro" id="IPR004651">
    <property type="entry name" value="HisF"/>
</dbReference>
<dbReference type="GO" id="GO:0005737">
    <property type="term" value="C:cytoplasm"/>
    <property type="evidence" value="ECO:0007669"/>
    <property type="project" value="UniProtKB-SubCell"/>
</dbReference>
<dbReference type="InterPro" id="IPR011060">
    <property type="entry name" value="RibuloseP-bd_barrel"/>
</dbReference>
<evidence type="ECO:0000256" key="1">
    <source>
        <dbReference type="ARBA" id="ARBA00004496"/>
    </source>
</evidence>
<dbReference type="PANTHER" id="PTHR21235:SF2">
    <property type="entry name" value="IMIDAZOLE GLYCEROL PHOSPHATE SYNTHASE HISHF"/>
    <property type="match status" value="1"/>
</dbReference>
<accession>A0A218P0Z6</accession>
<dbReference type="EMBL" id="CP014854">
    <property type="protein sequence ID" value="ASI98597.1"/>
    <property type="molecule type" value="Genomic_DNA"/>
</dbReference>
<evidence type="ECO:0000256" key="9">
    <source>
        <dbReference type="ARBA" id="ARBA00025475"/>
    </source>
</evidence>
<comment type="subcellular location">
    <subcellularLocation>
        <location evidence="1 11">Cytoplasm</location>
    </subcellularLocation>
</comment>
<comment type="similarity">
    <text evidence="3 11 12">Belongs to the HisA/HisF family.</text>
</comment>
<evidence type="ECO:0000256" key="12">
    <source>
        <dbReference type="RuleBase" id="RU003657"/>
    </source>
</evidence>
<protein>
    <recommendedName>
        <fullName evidence="11">Imidazole glycerol phosphate synthase subunit HisF</fullName>
        <ecNumber evidence="11">4.3.2.10</ecNumber>
    </recommendedName>
    <alternativeName>
        <fullName evidence="11">IGP synthase cyclase subunit</fullName>
    </alternativeName>
    <alternativeName>
        <fullName evidence="11">IGP synthase subunit HisF</fullName>
    </alternativeName>
    <alternativeName>
        <fullName evidence="11">ImGP synthase subunit HisF</fullName>
        <shortName evidence="11">IGPS subunit HisF</shortName>
    </alternativeName>
</protein>
<dbReference type="GO" id="GO:0000107">
    <property type="term" value="F:imidazoleglycerol-phosphate synthase activity"/>
    <property type="evidence" value="ECO:0007669"/>
    <property type="project" value="UniProtKB-UniRule"/>
</dbReference>
<reference evidence="13 14" key="1">
    <citation type="submission" date="2016-03" db="EMBL/GenBank/DDBJ databases">
        <title>Complete genome sequence of Thermococcus celer.</title>
        <authorList>
            <person name="Oger P.M."/>
        </authorList>
    </citation>
    <scope>NUCLEOTIDE SEQUENCE [LARGE SCALE GENOMIC DNA]</scope>
    <source>
        <strain evidence="13 14">Vu 13</strain>
    </source>
</reference>
<keyword evidence="7 11" id="KW-0368">Histidine biosynthesis</keyword>
<feature type="active site" evidence="11">
    <location>
        <position position="130"/>
    </location>
</feature>
<dbReference type="InterPro" id="IPR006062">
    <property type="entry name" value="His_biosynth"/>
</dbReference>
<dbReference type="KEGG" id="tce:A3L02_02950"/>
<proteinExistence type="inferred from homology"/>
<dbReference type="Proteomes" id="UP000197156">
    <property type="component" value="Chromosome"/>
</dbReference>
<dbReference type="GO" id="GO:0000105">
    <property type="term" value="P:L-histidine biosynthetic process"/>
    <property type="evidence" value="ECO:0007669"/>
    <property type="project" value="UniProtKB-UniRule"/>
</dbReference>
<evidence type="ECO:0000256" key="3">
    <source>
        <dbReference type="ARBA" id="ARBA00009667"/>
    </source>
</evidence>
<evidence type="ECO:0000313" key="13">
    <source>
        <dbReference type="EMBL" id="ASI98597.1"/>
    </source>
</evidence>
<dbReference type="Pfam" id="PF00977">
    <property type="entry name" value="His_biosynth"/>
    <property type="match status" value="1"/>
</dbReference>
<evidence type="ECO:0000256" key="11">
    <source>
        <dbReference type="HAMAP-Rule" id="MF_01013"/>
    </source>
</evidence>